<dbReference type="CDD" id="cd11333">
    <property type="entry name" value="AmyAc_SI_OligoGlu_DGase"/>
    <property type="match status" value="1"/>
</dbReference>
<feature type="domain" description="Glycosyl hydrolase family 13 catalytic" evidence="7">
    <location>
        <begin position="51"/>
        <end position="453"/>
    </location>
</feature>
<evidence type="ECO:0000259" key="7">
    <source>
        <dbReference type="SMART" id="SM00642"/>
    </source>
</evidence>
<keyword evidence="3" id="KW-0963">Cytoplasm</keyword>
<sequence>MLILNSITPRKEETQEAILTDADRIPRLFSKNVSCATKMKQPWWKKAVVYQIYPKSFYDASGDGIGDIKGITAKLDYLKTLGIDCIWITPIYQSPQRDNGYDISDYYSIDETYGTMDDFDELLNEAHKRGIKVIMDIVVNHTSTKHSWFIEARKSKESPYRDFYIWKDAKETGEPPTNWESKFGGSAWQYDDETGQYYLHLFDVTQADLNWENETLRKKLYKMMHFWLQKGVDGFRLDVINLISKDRRFPDDPEGDGRKFYTDGPRIHEYLQEMNREVFSQYDIMTVGEMSSTTIENCILYTRPDRRELNMTFNFHHLKVDYPNGEKWTKAEFDFPQLKSILSTWQTKMQEGGGWNALFWCNHDQPRIVSRYGDDGRYRVESAKMLATTIHMMQGTPYIYQGEEIGMTNPYFSSIEEYRDVESLNMHKILLEQGKSEAEVMDILMQKSRDNSRTPVQWNDKENAGFTTGTPWIGLAKNYKEINVEKALKDPDSIFYHYQKLIKLRKEYDIVTEGDYRLILKDHPQIFAYLRTGKSGEKLLVVNNFFAEEATFEKPEFLEEDSGKVLISNYKDTPEHFRQLVLRPYESVVYYIR</sequence>
<dbReference type="NCBIfam" id="TIGR02403">
    <property type="entry name" value="trehalose_treC"/>
    <property type="match status" value="1"/>
</dbReference>
<comment type="subcellular location">
    <subcellularLocation>
        <location evidence="1">Cytoplasm</location>
    </subcellularLocation>
</comment>
<evidence type="ECO:0000313" key="8">
    <source>
        <dbReference type="EMBL" id="EHL77345.1"/>
    </source>
</evidence>
<evidence type="ECO:0000313" key="9">
    <source>
        <dbReference type="Proteomes" id="UP000011747"/>
    </source>
</evidence>
<dbReference type="FunFam" id="3.90.400.10:FF:000002">
    <property type="entry name" value="Sucrose isomerase"/>
    <property type="match status" value="1"/>
</dbReference>
<organism evidence="8 9">
    <name type="scientific">Bacillus smithii 7_3_47FAA</name>
    <dbReference type="NCBI Taxonomy" id="665952"/>
    <lineage>
        <taxon>Bacteria</taxon>
        <taxon>Bacillati</taxon>
        <taxon>Bacillota</taxon>
        <taxon>Bacilli</taxon>
        <taxon>Bacillales</taxon>
        <taxon>Bacillaceae</taxon>
        <taxon>Bacillus</taxon>
    </lineage>
</organism>
<dbReference type="GO" id="GO:0005737">
    <property type="term" value="C:cytoplasm"/>
    <property type="evidence" value="ECO:0007669"/>
    <property type="project" value="UniProtKB-SubCell"/>
</dbReference>
<dbReference type="AlphaFoldDB" id="G9QM18"/>
<dbReference type="PANTHER" id="PTHR10357">
    <property type="entry name" value="ALPHA-AMYLASE FAMILY MEMBER"/>
    <property type="match status" value="1"/>
</dbReference>
<dbReference type="FunFam" id="3.20.20.80:FF:000014">
    <property type="entry name" value="Alpha,alpha-phosphotrehalase"/>
    <property type="match status" value="1"/>
</dbReference>
<dbReference type="SMART" id="SM00642">
    <property type="entry name" value="Aamy"/>
    <property type="match status" value="1"/>
</dbReference>
<keyword evidence="9" id="KW-1185">Reference proteome</keyword>
<evidence type="ECO:0000256" key="1">
    <source>
        <dbReference type="ARBA" id="ARBA00004496"/>
    </source>
</evidence>
<evidence type="ECO:0000256" key="3">
    <source>
        <dbReference type="ARBA" id="ARBA00022490"/>
    </source>
</evidence>
<dbReference type="Gene3D" id="3.20.20.80">
    <property type="entry name" value="Glycosidases"/>
    <property type="match status" value="1"/>
</dbReference>
<dbReference type="InterPro" id="IPR045857">
    <property type="entry name" value="O16G_dom_2"/>
</dbReference>
<dbReference type="PATRIC" id="fig|665952.3.peg.2116"/>
<dbReference type="NCBIfam" id="NF008183">
    <property type="entry name" value="PRK10933.1"/>
    <property type="match status" value="1"/>
</dbReference>
<keyword evidence="5" id="KW-0326">Glycosidase</keyword>
<dbReference type="EC" id="3.2.1.93" evidence="6"/>
<dbReference type="PANTHER" id="PTHR10357:SF217">
    <property type="entry name" value="TREHALOSE-6-PHOSPHATE HYDROLASE"/>
    <property type="match status" value="1"/>
</dbReference>
<dbReference type="SUPFAM" id="SSF51011">
    <property type="entry name" value="Glycosyl hydrolase domain"/>
    <property type="match status" value="1"/>
</dbReference>
<dbReference type="Gene3D" id="2.60.40.1180">
    <property type="entry name" value="Golgi alpha-mannosidase II"/>
    <property type="match status" value="1"/>
</dbReference>
<dbReference type="FunFam" id="3.20.20.80:FF:000064">
    <property type="entry name" value="Oligo-1,6-glucosidase"/>
    <property type="match status" value="1"/>
</dbReference>
<dbReference type="GO" id="GO:0008788">
    <property type="term" value="F:alpha,alpha-phosphotrehalase activity"/>
    <property type="evidence" value="ECO:0007669"/>
    <property type="project" value="UniProtKB-UniRule"/>
</dbReference>
<dbReference type="GO" id="GO:0005993">
    <property type="term" value="P:trehalose catabolic process"/>
    <property type="evidence" value="ECO:0007669"/>
    <property type="project" value="InterPro"/>
</dbReference>
<evidence type="ECO:0000256" key="2">
    <source>
        <dbReference type="ARBA" id="ARBA00008061"/>
    </source>
</evidence>
<proteinExistence type="inferred from homology"/>
<dbReference type="GO" id="GO:0004556">
    <property type="term" value="F:alpha-amylase activity"/>
    <property type="evidence" value="ECO:0007669"/>
    <property type="project" value="TreeGrafter"/>
</dbReference>
<dbReference type="InterPro" id="IPR006047">
    <property type="entry name" value="GH13_cat_dom"/>
</dbReference>
<dbReference type="HOGENOM" id="CLU_006462_2_3_9"/>
<dbReference type="Proteomes" id="UP000011747">
    <property type="component" value="Unassembled WGS sequence"/>
</dbReference>
<accession>G9QM18</accession>
<evidence type="ECO:0000256" key="5">
    <source>
        <dbReference type="ARBA" id="ARBA00023295"/>
    </source>
</evidence>
<gene>
    <name evidence="8" type="ORF">HMPREF1015_02076</name>
</gene>
<dbReference type="Pfam" id="PF00128">
    <property type="entry name" value="Alpha-amylase"/>
    <property type="match status" value="1"/>
</dbReference>
<evidence type="ECO:0000256" key="6">
    <source>
        <dbReference type="NCBIfam" id="TIGR02403"/>
    </source>
</evidence>
<reference evidence="8 9" key="1">
    <citation type="submission" date="2011-09" db="EMBL/GenBank/DDBJ databases">
        <title>The Genome Sequence of Bacillus smithii 7_3_47FAA.</title>
        <authorList>
            <consortium name="The Broad Institute Genome Sequencing Platform"/>
            <person name="Earl A."/>
            <person name="Ward D."/>
            <person name="Feldgarden M."/>
            <person name="Gevers D."/>
            <person name="Daigneault M."/>
            <person name="Strauss J."/>
            <person name="Allen-Vercoe E."/>
            <person name="Young S.K."/>
            <person name="Zeng Q."/>
            <person name="Gargeya S."/>
            <person name="Fitzgerald M."/>
            <person name="Haas B."/>
            <person name="Abouelleil A."/>
            <person name="Alvarado L."/>
            <person name="Arachchi H.M."/>
            <person name="Berlin A."/>
            <person name="Brown A."/>
            <person name="Chapman S.B."/>
            <person name="Chen Z."/>
            <person name="Dunbar C."/>
            <person name="Freedman E."/>
            <person name="Gearin G."/>
            <person name="Goldberg J."/>
            <person name="Griggs A."/>
            <person name="Gujja S."/>
            <person name="Heiman D."/>
            <person name="Howarth C."/>
            <person name="Larson L."/>
            <person name="Lui A."/>
            <person name="MacDonald P.J.P."/>
            <person name="Montmayeur A."/>
            <person name="Murphy C."/>
            <person name="Neiman D."/>
            <person name="Pearson M."/>
            <person name="Priest M."/>
            <person name="Roberts A."/>
            <person name="Saif S."/>
            <person name="Shea T."/>
            <person name="Shenoy N."/>
            <person name="Sisk P."/>
            <person name="Stolte C."/>
            <person name="Sykes S."/>
            <person name="Wortman J."/>
            <person name="Nusbaum C."/>
            <person name="Birren B."/>
        </authorList>
    </citation>
    <scope>NUCLEOTIDE SEQUENCE [LARGE SCALE GENOMIC DNA]</scope>
    <source>
        <strain evidence="8 9">7_3_47FAA</strain>
    </source>
</reference>
<comment type="caution">
    <text evidence="8">The sequence shown here is derived from an EMBL/GenBank/DDBJ whole genome shotgun (WGS) entry which is preliminary data.</text>
</comment>
<comment type="similarity">
    <text evidence="2">Belongs to the glycosyl hydrolase 13 family.</text>
</comment>
<dbReference type="Gene3D" id="3.90.400.10">
    <property type="entry name" value="Oligo-1,6-glucosidase, Domain 2"/>
    <property type="match status" value="1"/>
</dbReference>
<keyword evidence="4" id="KW-0378">Hydrolase</keyword>
<dbReference type="InterPro" id="IPR013780">
    <property type="entry name" value="Glyco_hydro_b"/>
</dbReference>
<name>G9QM18_9BACI</name>
<dbReference type="InterPro" id="IPR017853">
    <property type="entry name" value="GH"/>
</dbReference>
<evidence type="ECO:0000256" key="4">
    <source>
        <dbReference type="ARBA" id="ARBA00022801"/>
    </source>
</evidence>
<dbReference type="Pfam" id="PF23915">
    <property type="entry name" value="SusG_C"/>
    <property type="match status" value="1"/>
</dbReference>
<protein>
    <recommendedName>
        <fullName evidence="6">Alpha,alpha-phosphotrehalase</fullName>
        <ecNumber evidence="6">3.2.1.93</ecNumber>
    </recommendedName>
</protein>
<dbReference type="InterPro" id="IPR056300">
    <property type="entry name" value="SusG-like_C"/>
</dbReference>
<dbReference type="SUPFAM" id="SSF51445">
    <property type="entry name" value="(Trans)glycosidases"/>
    <property type="match status" value="1"/>
</dbReference>
<dbReference type="InterPro" id="IPR012769">
    <property type="entry name" value="Trehalose_TreC"/>
</dbReference>
<dbReference type="FunFam" id="2.60.40.1180:FF:000007">
    <property type="entry name" value="Sucrose isomerase"/>
    <property type="match status" value="1"/>
</dbReference>
<dbReference type="EMBL" id="ACWF01000114">
    <property type="protein sequence ID" value="EHL77345.1"/>
    <property type="molecule type" value="Genomic_DNA"/>
</dbReference>